<dbReference type="InterPro" id="IPR021109">
    <property type="entry name" value="Peptidase_aspartic_dom_sf"/>
</dbReference>
<dbReference type="Gene3D" id="2.40.70.10">
    <property type="entry name" value="Acid Proteases"/>
    <property type="match status" value="1"/>
</dbReference>
<dbReference type="InterPro" id="IPR001969">
    <property type="entry name" value="Aspartic_peptidase_AS"/>
</dbReference>
<dbReference type="CDD" id="cd00303">
    <property type="entry name" value="retropepsin_like"/>
    <property type="match status" value="1"/>
</dbReference>
<dbReference type="Pfam" id="PF13975">
    <property type="entry name" value="gag-asp_proteas"/>
    <property type="match status" value="1"/>
</dbReference>
<dbReference type="AlphaFoldDB" id="A0A915L845"/>
<protein>
    <submittedName>
        <fullName evidence="2">Peptidase A2 domain-containing protein</fullName>
    </submittedName>
</protein>
<dbReference type="GO" id="GO:0006508">
    <property type="term" value="P:proteolysis"/>
    <property type="evidence" value="ECO:0007669"/>
    <property type="project" value="InterPro"/>
</dbReference>
<dbReference type="SUPFAM" id="SSF50630">
    <property type="entry name" value="Acid proteases"/>
    <property type="match status" value="1"/>
</dbReference>
<proteinExistence type="predicted"/>
<dbReference type="GO" id="GO:0004190">
    <property type="term" value="F:aspartic-type endopeptidase activity"/>
    <property type="evidence" value="ECO:0007669"/>
    <property type="project" value="InterPro"/>
</dbReference>
<keyword evidence="1" id="KW-1185">Reference proteome</keyword>
<evidence type="ECO:0000313" key="1">
    <source>
        <dbReference type="Proteomes" id="UP000887565"/>
    </source>
</evidence>
<accession>A0A915L845</accession>
<evidence type="ECO:0000313" key="2">
    <source>
        <dbReference type="WBParaSite" id="nRc.2.0.1.t47285-RA"/>
    </source>
</evidence>
<organism evidence="1 2">
    <name type="scientific">Romanomermis culicivorax</name>
    <name type="common">Nematode worm</name>
    <dbReference type="NCBI Taxonomy" id="13658"/>
    <lineage>
        <taxon>Eukaryota</taxon>
        <taxon>Metazoa</taxon>
        <taxon>Ecdysozoa</taxon>
        <taxon>Nematoda</taxon>
        <taxon>Enoplea</taxon>
        <taxon>Dorylaimia</taxon>
        <taxon>Mermithida</taxon>
        <taxon>Mermithoidea</taxon>
        <taxon>Mermithidae</taxon>
        <taxon>Romanomermis</taxon>
    </lineage>
</organism>
<sequence>MDSSRASSQSSELQLALPALPSSAIVTPNTPDTRVLNPSTSATNMVILSKEIASAAPIVSPGIICWNATGYAFQDFCHIHSSVCQIDNLMPSSKTFIRKYATRRAFQIPIKLGAVKAHALIDTGAQCSILSSGLVKPAFNKQSLQLQICGKLKVADGAVVNAHGPVTVTMESVFGGHMIKCVILDDDRNDQCIMGTDFLTHPDIHAISNFKENYIQIQDLKLPLKVIASVSSQTELFLNAANNNVLEEIPEEERALATQPTPNFCGYTLVSFHTQSIMAADMKKFQFAVPMPSNSTASSYPRYVQLTFPNGVMLIFETFATTPEDWTVLFSLVDGEHTIVVSFHGADDWTGIYALLGTQSRTDRQKKNKDPIVKAIHFDAYHVI</sequence>
<reference evidence="2" key="1">
    <citation type="submission" date="2022-11" db="UniProtKB">
        <authorList>
            <consortium name="WormBaseParasite"/>
        </authorList>
    </citation>
    <scope>IDENTIFICATION</scope>
</reference>
<dbReference type="PROSITE" id="PS00141">
    <property type="entry name" value="ASP_PROTEASE"/>
    <property type="match status" value="1"/>
</dbReference>
<dbReference type="WBParaSite" id="nRc.2.0.1.t47285-RA">
    <property type="protein sequence ID" value="nRc.2.0.1.t47285-RA"/>
    <property type="gene ID" value="nRc.2.0.1.g47285"/>
</dbReference>
<name>A0A915L845_ROMCU</name>
<dbReference type="Proteomes" id="UP000887565">
    <property type="component" value="Unplaced"/>
</dbReference>